<evidence type="ECO:0000256" key="1">
    <source>
        <dbReference type="ARBA" id="ARBA00023015"/>
    </source>
</evidence>
<keyword evidence="2" id="KW-0238">DNA-binding</keyword>
<dbReference type="InterPro" id="IPR036388">
    <property type="entry name" value="WH-like_DNA-bd_sf"/>
</dbReference>
<accession>A0A1M5YN60</accession>
<evidence type="ECO:0000313" key="6">
    <source>
        <dbReference type="Proteomes" id="UP000184241"/>
    </source>
</evidence>
<keyword evidence="1" id="KW-0805">Transcription regulation</keyword>
<dbReference type="Gene3D" id="1.10.10.10">
    <property type="entry name" value="Winged helix-like DNA-binding domain superfamily/Winged helix DNA-binding domain"/>
    <property type="match status" value="1"/>
</dbReference>
<dbReference type="InterPro" id="IPR011991">
    <property type="entry name" value="ArsR-like_HTH"/>
</dbReference>
<dbReference type="PROSITE" id="PS51118">
    <property type="entry name" value="HTH_HXLR"/>
    <property type="match status" value="1"/>
</dbReference>
<evidence type="ECO:0000256" key="2">
    <source>
        <dbReference type="ARBA" id="ARBA00023125"/>
    </source>
</evidence>
<organism evidence="5 6">
    <name type="scientific">Clostridium intestinale DSM 6191</name>
    <dbReference type="NCBI Taxonomy" id="1121320"/>
    <lineage>
        <taxon>Bacteria</taxon>
        <taxon>Bacillati</taxon>
        <taxon>Bacillota</taxon>
        <taxon>Clostridia</taxon>
        <taxon>Eubacteriales</taxon>
        <taxon>Clostridiaceae</taxon>
        <taxon>Clostridium</taxon>
    </lineage>
</organism>
<dbReference type="CDD" id="cd00090">
    <property type="entry name" value="HTH_ARSR"/>
    <property type="match status" value="1"/>
</dbReference>
<dbReference type="InterPro" id="IPR002577">
    <property type="entry name" value="HTH_HxlR"/>
</dbReference>
<dbReference type="InterPro" id="IPR036390">
    <property type="entry name" value="WH_DNA-bd_sf"/>
</dbReference>
<dbReference type="Proteomes" id="UP000184241">
    <property type="component" value="Unassembled WGS sequence"/>
</dbReference>
<gene>
    <name evidence="5" type="ORF">SAMN02745941_02166</name>
</gene>
<proteinExistence type="predicted"/>
<feature type="domain" description="HTH hxlR-type" evidence="4">
    <location>
        <begin position="11"/>
        <end position="109"/>
    </location>
</feature>
<keyword evidence="3" id="KW-0804">Transcription</keyword>
<dbReference type="GO" id="GO:0003677">
    <property type="term" value="F:DNA binding"/>
    <property type="evidence" value="ECO:0007669"/>
    <property type="project" value="UniProtKB-KW"/>
</dbReference>
<evidence type="ECO:0000313" key="5">
    <source>
        <dbReference type="EMBL" id="SHI13426.1"/>
    </source>
</evidence>
<dbReference type="AlphaFoldDB" id="A0A1M5YN60"/>
<evidence type="ECO:0000259" key="4">
    <source>
        <dbReference type="PROSITE" id="PS51118"/>
    </source>
</evidence>
<protein>
    <submittedName>
        <fullName evidence="5">Transcriptional regulator, HxlR family</fullName>
    </submittedName>
</protein>
<dbReference type="RefSeq" id="WP_073019361.1">
    <property type="nucleotide sequence ID" value="NZ_FQXU01000006.1"/>
</dbReference>
<sequence>MDKSLELFGKCPYATVQKVFSGKWVILIIHHLEKGTLRFGELKRKLPEVTQATLTKQLRELEHSGMIKRNVYPEVPPKVEYSLTEIGREFISVLDEFEIFGNKYIEYMNNSVSK</sequence>
<dbReference type="PANTHER" id="PTHR33204">
    <property type="entry name" value="TRANSCRIPTIONAL REGULATOR, MARR FAMILY"/>
    <property type="match status" value="1"/>
</dbReference>
<name>A0A1M5YN60_9CLOT</name>
<dbReference type="Pfam" id="PF01638">
    <property type="entry name" value="HxlR"/>
    <property type="match status" value="1"/>
</dbReference>
<dbReference type="PANTHER" id="PTHR33204:SF29">
    <property type="entry name" value="TRANSCRIPTIONAL REGULATOR"/>
    <property type="match status" value="1"/>
</dbReference>
<dbReference type="SUPFAM" id="SSF46785">
    <property type="entry name" value="Winged helix' DNA-binding domain"/>
    <property type="match status" value="1"/>
</dbReference>
<reference evidence="5 6" key="1">
    <citation type="submission" date="2016-11" db="EMBL/GenBank/DDBJ databases">
        <authorList>
            <person name="Jaros S."/>
            <person name="Januszkiewicz K."/>
            <person name="Wedrychowicz H."/>
        </authorList>
    </citation>
    <scope>NUCLEOTIDE SEQUENCE [LARGE SCALE GENOMIC DNA]</scope>
    <source>
        <strain evidence="5 6">DSM 6191</strain>
    </source>
</reference>
<dbReference type="EMBL" id="FQXU01000006">
    <property type="protein sequence ID" value="SHI13426.1"/>
    <property type="molecule type" value="Genomic_DNA"/>
</dbReference>
<evidence type="ECO:0000256" key="3">
    <source>
        <dbReference type="ARBA" id="ARBA00023163"/>
    </source>
</evidence>